<evidence type="ECO:0000259" key="1">
    <source>
        <dbReference type="Pfam" id="PF12680"/>
    </source>
</evidence>
<keyword evidence="3" id="KW-1185">Reference proteome</keyword>
<dbReference type="Gene3D" id="3.10.450.50">
    <property type="match status" value="1"/>
</dbReference>
<dbReference type="InterPro" id="IPR037401">
    <property type="entry name" value="SnoaL-like"/>
</dbReference>
<dbReference type="KEGG" id="upv:EJN92_07645"/>
<proteinExistence type="predicted"/>
<gene>
    <name evidence="2" type="ORF">EJN92_07645</name>
</gene>
<dbReference type="EMBL" id="CP034464">
    <property type="protein sequence ID" value="AZP11885.1"/>
    <property type="molecule type" value="Genomic_DNA"/>
</dbReference>
<name>A0A3S9HIG3_9BURK</name>
<dbReference type="Pfam" id="PF12680">
    <property type="entry name" value="SnoaL_2"/>
    <property type="match status" value="1"/>
</dbReference>
<dbReference type="Proteomes" id="UP000275663">
    <property type="component" value="Chromosome"/>
</dbReference>
<dbReference type="InterPro" id="IPR032710">
    <property type="entry name" value="NTF2-like_dom_sf"/>
</dbReference>
<dbReference type="AlphaFoldDB" id="A0A3S9HIG3"/>
<reference evidence="2 3" key="1">
    <citation type="journal article" date="2011" name="Int. J. Syst. Evol. Microbiol.">
        <title>Description of Undibacterium oligocarboniphilum sp. nov., isolated from purified water, and Undibacterium pigrum strain CCUG 49012 as the type strain of Undibacterium parvum sp. nov., and emended descriptions of the genus Undibacterium and the species Undibacterium pigrum.</title>
        <authorList>
            <person name="Eder W."/>
            <person name="Wanner G."/>
            <person name="Ludwig W."/>
            <person name="Busse H.J."/>
            <person name="Ziemke-Kageler F."/>
            <person name="Lang E."/>
        </authorList>
    </citation>
    <scope>NUCLEOTIDE SEQUENCE [LARGE SCALE GENOMIC DNA]</scope>
    <source>
        <strain evidence="2 3">DSM 23061</strain>
    </source>
</reference>
<organism evidence="2 3">
    <name type="scientific">Undibacterium parvum</name>
    <dbReference type="NCBI Taxonomy" id="401471"/>
    <lineage>
        <taxon>Bacteria</taxon>
        <taxon>Pseudomonadati</taxon>
        <taxon>Pseudomonadota</taxon>
        <taxon>Betaproteobacteria</taxon>
        <taxon>Burkholderiales</taxon>
        <taxon>Oxalobacteraceae</taxon>
        <taxon>Undibacterium</taxon>
    </lineage>
</organism>
<dbReference type="OrthoDB" id="1115105at2"/>
<feature type="domain" description="SnoaL-like" evidence="1">
    <location>
        <begin position="9"/>
        <end position="107"/>
    </location>
</feature>
<evidence type="ECO:0000313" key="3">
    <source>
        <dbReference type="Proteomes" id="UP000275663"/>
    </source>
</evidence>
<accession>A0A3S9HIG3</accession>
<dbReference type="SUPFAM" id="SSF54427">
    <property type="entry name" value="NTF2-like"/>
    <property type="match status" value="1"/>
</dbReference>
<sequence>MSHLEKIIAWYSTLSPTSLPEIHALYAALATFKDPFNEVTGVAAIQQIFLHMFATTENPRFIVIDSFQQNQQAFLSWQFLFGLNGKTYTVNGGTHLRLNDQGQIIDHRDYWDPAEELWQKLPLIGAPVRWLRKKFSASQ</sequence>
<evidence type="ECO:0000313" key="2">
    <source>
        <dbReference type="EMBL" id="AZP11885.1"/>
    </source>
</evidence>
<dbReference type="RefSeq" id="WP_126127267.1">
    <property type="nucleotide sequence ID" value="NZ_CP034464.1"/>
</dbReference>
<protein>
    <submittedName>
        <fullName evidence="2">Nuclear transport factor 2 family protein</fullName>
    </submittedName>
</protein>